<dbReference type="EMBL" id="KB097495">
    <property type="protein sequence ID" value="ESN96212.1"/>
    <property type="molecule type" value="Genomic_DNA"/>
</dbReference>
<dbReference type="eggNOG" id="KOG3656">
    <property type="taxonomic scope" value="Eukaryota"/>
</dbReference>
<evidence type="ECO:0000256" key="3">
    <source>
        <dbReference type="ARBA" id="ARBA00022989"/>
    </source>
</evidence>
<proteinExistence type="predicted"/>
<dbReference type="OrthoDB" id="10042731at2759"/>
<dbReference type="PANTHER" id="PTHR45698:SF1">
    <property type="entry name" value="TRACE AMINE-ASSOCIATED RECEPTOR 13C-LIKE"/>
    <property type="match status" value="1"/>
</dbReference>
<dbReference type="PANTHER" id="PTHR45698">
    <property type="entry name" value="TRACE AMINE-ASSOCIATED RECEPTOR 19N-RELATED"/>
    <property type="match status" value="1"/>
</dbReference>
<evidence type="ECO:0000256" key="2">
    <source>
        <dbReference type="ARBA" id="ARBA00022692"/>
    </source>
</evidence>
<feature type="compositionally biased region" description="Basic and acidic residues" evidence="5">
    <location>
        <begin position="341"/>
        <end position="351"/>
    </location>
</feature>
<evidence type="ECO:0000313" key="8">
    <source>
        <dbReference type="EMBL" id="ESN96212.1"/>
    </source>
</evidence>
<feature type="region of interest" description="Disordered" evidence="5">
    <location>
        <begin position="338"/>
        <end position="363"/>
    </location>
</feature>
<reference evidence="9" key="3">
    <citation type="submission" date="2015-06" db="UniProtKB">
        <authorList>
            <consortium name="EnsemblMetazoa"/>
        </authorList>
    </citation>
    <scope>IDENTIFICATION</scope>
</reference>
<keyword evidence="2 6" id="KW-0812">Transmembrane</keyword>
<dbReference type="EMBL" id="AMQM01001356">
    <property type="status" value="NOT_ANNOTATED_CDS"/>
    <property type="molecule type" value="Genomic_DNA"/>
</dbReference>
<organism evidence="9 10">
    <name type="scientific">Helobdella robusta</name>
    <name type="common">Californian leech</name>
    <dbReference type="NCBI Taxonomy" id="6412"/>
    <lineage>
        <taxon>Eukaryota</taxon>
        <taxon>Metazoa</taxon>
        <taxon>Spiralia</taxon>
        <taxon>Lophotrochozoa</taxon>
        <taxon>Annelida</taxon>
        <taxon>Clitellata</taxon>
        <taxon>Hirudinea</taxon>
        <taxon>Rhynchobdellida</taxon>
        <taxon>Glossiphoniidae</taxon>
        <taxon>Helobdella</taxon>
    </lineage>
</organism>
<dbReference type="Gene3D" id="1.20.1070.10">
    <property type="entry name" value="Rhodopsin 7-helix transmembrane proteins"/>
    <property type="match status" value="1"/>
</dbReference>
<evidence type="ECO:0000256" key="1">
    <source>
        <dbReference type="ARBA" id="ARBA00004370"/>
    </source>
</evidence>
<feature type="transmembrane region" description="Helical" evidence="6">
    <location>
        <begin position="74"/>
        <end position="96"/>
    </location>
</feature>
<dbReference type="KEGG" id="hro:HELRODRAFT_163252"/>
<dbReference type="InterPro" id="IPR000276">
    <property type="entry name" value="GPCR_Rhodpsn"/>
</dbReference>
<dbReference type="PROSITE" id="PS50262">
    <property type="entry name" value="G_PROTEIN_RECEP_F1_2"/>
    <property type="match status" value="1"/>
</dbReference>
<dbReference type="EnsemblMetazoa" id="HelroT163252">
    <property type="protein sequence ID" value="HelroP163252"/>
    <property type="gene ID" value="HelroG163252"/>
</dbReference>
<dbReference type="AlphaFoldDB" id="T1ETU4"/>
<dbReference type="CTD" id="20199994"/>
<dbReference type="CDD" id="cd00637">
    <property type="entry name" value="7tm_classA_rhodopsin-like"/>
    <property type="match status" value="1"/>
</dbReference>
<keyword evidence="10" id="KW-1185">Reference proteome</keyword>
<feature type="transmembrane region" description="Helical" evidence="6">
    <location>
        <begin position="156"/>
        <end position="180"/>
    </location>
</feature>
<dbReference type="RefSeq" id="XP_009025425.1">
    <property type="nucleotide sequence ID" value="XM_009027177.1"/>
</dbReference>
<dbReference type="Proteomes" id="UP000015101">
    <property type="component" value="Unassembled WGS sequence"/>
</dbReference>
<evidence type="ECO:0000256" key="5">
    <source>
        <dbReference type="SAM" id="MobiDB-lite"/>
    </source>
</evidence>
<feature type="transmembrane region" description="Helical" evidence="6">
    <location>
        <begin position="201"/>
        <end position="224"/>
    </location>
</feature>
<dbReference type="GO" id="GO:0016020">
    <property type="term" value="C:membrane"/>
    <property type="evidence" value="ECO:0007669"/>
    <property type="project" value="UniProtKB-SubCell"/>
</dbReference>
<dbReference type="GO" id="GO:0004930">
    <property type="term" value="F:G protein-coupled receptor activity"/>
    <property type="evidence" value="ECO:0007669"/>
    <property type="project" value="InterPro"/>
</dbReference>
<comment type="subcellular location">
    <subcellularLocation>
        <location evidence="1">Membrane</location>
    </subcellularLocation>
</comment>
<sequence>MARGKRVRASPRSLSARSLYSTVSSFERASETNLICHLVADMKSCSNLTSNLTSQNATNDITAIALRASQNFKIINTLVGIFGFLLNGFVVIALLFGGKKNKGSASNQLSSSNFHVCCQSAVDSFVGLVLFFTTIFEDDGQPRYSSANFGHQILCRFWLSKCFLWAGFSCSTYCVLSLNFERYVAIVHPIFHRTKFSRNRIYSILSLSVAFLIGGGFMFCYIPAAATVLPDGRCTTYSVFPSEFARQFMGFMTFFVEFFTPLIVIIVFYTRMVLVLHRRVAPKHDADEKEADDEQVIDNKETNAEKTTNMKSNHDEQISNNNESRSKIAIISSPNQLMDQTKQKHNSEINKKPKKDKPKSSMERARDSVFKTSALISLSFVVCWSWNQIYYFMFQLGVPGCNLTGPFYDFTVFMIFVNCIAYPIIFLVKYEPVQKNVKHLLSEIKQKLLKSK</sequence>
<feature type="domain" description="G-protein coupled receptors family 1 profile" evidence="7">
    <location>
        <begin position="171"/>
        <end position="426"/>
    </location>
</feature>
<dbReference type="InParanoid" id="T1ETU4"/>
<dbReference type="InterPro" id="IPR017452">
    <property type="entry name" value="GPCR_Rhodpsn_7TM"/>
</dbReference>
<dbReference type="SUPFAM" id="SSF81321">
    <property type="entry name" value="Family A G protein-coupled receptor-like"/>
    <property type="match status" value="1"/>
</dbReference>
<reference evidence="8 10" key="2">
    <citation type="journal article" date="2013" name="Nature">
        <title>Insights into bilaterian evolution from three spiralian genomes.</title>
        <authorList>
            <person name="Simakov O."/>
            <person name="Marletaz F."/>
            <person name="Cho S.J."/>
            <person name="Edsinger-Gonzales E."/>
            <person name="Havlak P."/>
            <person name="Hellsten U."/>
            <person name="Kuo D.H."/>
            <person name="Larsson T."/>
            <person name="Lv J."/>
            <person name="Arendt D."/>
            <person name="Savage R."/>
            <person name="Osoegawa K."/>
            <person name="de Jong P."/>
            <person name="Grimwood J."/>
            <person name="Chapman J.A."/>
            <person name="Shapiro H."/>
            <person name="Aerts A."/>
            <person name="Otillar R.P."/>
            <person name="Terry A.Y."/>
            <person name="Boore J.L."/>
            <person name="Grigoriev I.V."/>
            <person name="Lindberg D.R."/>
            <person name="Seaver E.C."/>
            <person name="Weisblat D.A."/>
            <person name="Putnam N.H."/>
            <person name="Rokhsar D.S."/>
        </authorList>
    </citation>
    <scope>NUCLEOTIDE SEQUENCE</scope>
</reference>
<name>T1ETU4_HELRO</name>
<evidence type="ECO:0000313" key="10">
    <source>
        <dbReference type="Proteomes" id="UP000015101"/>
    </source>
</evidence>
<evidence type="ECO:0000256" key="6">
    <source>
        <dbReference type="SAM" id="Phobius"/>
    </source>
</evidence>
<feature type="transmembrane region" description="Helical" evidence="6">
    <location>
        <begin position="244"/>
        <end position="269"/>
    </location>
</feature>
<evidence type="ECO:0000313" key="9">
    <source>
        <dbReference type="EnsemblMetazoa" id="HelroP163252"/>
    </source>
</evidence>
<dbReference type="OMA" id="MFNFGWS"/>
<feature type="transmembrane region" description="Helical" evidence="6">
    <location>
        <begin position="369"/>
        <end position="387"/>
    </location>
</feature>
<dbReference type="Pfam" id="PF00001">
    <property type="entry name" value="7tm_1"/>
    <property type="match status" value="1"/>
</dbReference>
<evidence type="ECO:0000256" key="4">
    <source>
        <dbReference type="ARBA" id="ARBA00023136"/>
    </source>
</evidence>
<accession>T1ETU4</accession>
<protein>
    <recommendedName>
        <fullName evidence="7">G-protein coupled receptors family 1 profile domain-containing protein</fullName>
    </recommendedName>
</protein>
<reference evidence="10" key="1">
    <citation type="submission" date="2012-12" db="EMBL/GenBank/DDBJ databases">
        <authorList>
            <person name="Hellsten U."/>
            <person name="Grimwood J."/>
            <person name="Chapman J.A."/>
            <person name="Shapiro H."/>
            <person name="Aerts A."/>
            <person name="Otillar R.P."/>
            <person name="Terry A.Y."/>
            <person name="Boore J.L."/>
            <person name="Simakov O."/>
            <person name="Marletaz F."/>
            <person name="Cho S.-J."/>
            <person name="Edsinger-Gonzales E."/>
            <person name="Havlak P."/>
            <person name="Kuo D.-H."/>
            <person name="Larsson T."/>
            <person name="Lv J."/>
            <person name="Arendt D."/>
            <person name="Savage R."/>
            <person name="Osoegawa K."/>
            <person name="de Jong P."/>
            <person name="Lindberg D.R."/>
            <person name="Seaver E.C."/>
            <person name="Weisblat D.A."/>
            <person name="Putnam N.H."/>
            <person name="Grigoriev I.V."/>
            <person name="Rokhsar D.S."/>
        </authorList>
    </citation>
    <scope>NUCLEOTIDE SEQUENCE</scope>
</reference>
<dbReference type="HOGENOM" id="CLU_009579_5_2_1"/>
<evidence type="ECO:0000259" key="7">
    <source>
        <dbReference type="PROSITE" id="PS50262"/>
    </source>
</evidence>
<keyword evidence="4 6" id="KW-0472">Membrane</keyword>
<dbReference type="GeneID" id="20199994"/>
<keyword evidence="3 6" id="KW-1133">Transmembrane helix</keyword>
<feature type="region of interest" description="Disordered" evidence="5">
    <location>
        <begin position="284"/>
        <end position="320"/>
    </location>
</feature>
<dbReference type="PRINTS" id="PR00237">
    <property type="entry name" value="GPCRRHODOPSN"/>
</dbReference>
<feature type="transmembrane region" description="Helical" evidence="6">
    <location>
        <begin position="407"/>
        <end position="428"/>
    </location>
</feature>
<gene>
    <name evidence="9" type="primary">20199994</name>
    <name evidence="8" type="ORF">HELRODRAFT_163252</name>
</gene>